<dbReference type="InterPro" id="IPR058240">
    <property type="entry name" value="rSAM_sf"/>
</dbReference>
<dbReference type="RefSeq" id="WP_092481616.1">
    <property type="nucleotide sequence ID" value="NZ_FOYM01000001.1"/>
</dbReference>
<dbReference type="AlphaFoldDB" id="A0A1I6CRB9"/>
<dbReference type="Proteomes" id="UP000199584">
    <property type="component" value="Unassembled WGS sequence"/>
</dbReference>
<sequence>MRLSGGRKHRVPAGHRRHNKFFFAGLPGETVADIKDTLGHQENVSYTLPGRECLYNIMVMEERHTVIGLGAGAGSKYLLPDGLLLNRYNPRDPWLYIDRLEEIMTKKETWLAALGSG</sequence>
<accession>A0A1I6CRB9</accession>
<dbReference type="EMBL" id="FOYM01000001">
    <property type="protein sequence ID" value="SFQ95637.1"/>
    <property type="molecule type" value="Genomic_DNA"/>
</dbReference>
<dbReference type="SUPFAM" id="SSF102114">
    <property type="entry name" value="Radical SAM enzymes"/>
    <property type="match status" value="1"/>
</dbReference>
<reference evidence="2" key="1">
    <citation type="submission" date="2016-10" db="EMBL/GenBank/DDBJ databases">
        <authorList>
            <person name="Varghese N."/>
            <person name="Submissions S."/>
        </authorList>
    </citation>
    <scope>NUCLEOTIDE SEQUENCE [LARGE SCALE GENOMIC DNA]</scope>
    <source>
        <strain evidence="2">DSM 3669</strain>
    </source>
</reference>
<protein>
    <submittedName>
        <fullName evidence="1">Oxygen-independent coproporphyrinogen-3 oxidase</fullName>
    </submittedName>
</protein>
<dbReference type="OrthoDB" id="9808022at2"/>
<proteinExistence type="predicted"/>
<evidence type="ECO:0000313" key="1">
    <source>
        <dbReference type="EMBL" id="SFQ95637.1"/>
    </source>
</evidence>
<dbReference type="STRING" id="39060.SAMN05660706_101225"/>
<evidence type="ECO:0000313" key="2">
    <source>
        <dbReference type="Proteomes" id="UP000199584"/>
    </source>
</evidence>
<organism evidence="1 2">
    <name type="scientific">Desulfoscipio geothermicus DSM 3669</name>
    <dbReference type="NCBI Taxonomy" id="1121426"/>
    <lineage>
        <taxon>Bacteria</taxon>
        <taxon>Bacillati</taxon>
        <taxon>Bacillota</taxon>
        <taxon>Clostridia</taxon>
        <taxon>Eubacteriales</taxon>
        <taxon>Desulfallaceae</taxon>
        <taxon>Desulfoscipio</taxon>
    </lineage>
</organism>
<keyword evidence="2" id="KW-1185">Reference proteome</keyword>
<name>A0A1I6CRB9_9FIRM</name>
<gene>
    <name evidence="1" type="ORF">SAMN05660706_101225</name>
</gene>